<gene>
    <name evidence="1" type="ORF">IEQ34_021978</name>
</gene>
<evidence type="ECO:0000313" key="1">
    <source>
        <dbReference type="EMBL" id="KAH0448178.1"/>
    </source>
</evidence>
<name>A0AAV7FXM1_DENCH</name>
<sequence length="104" mass="11736">MKLGMGTLDNMNHLKNKCIHYVADLIHVEFRLALVHLENTIRGTICGAIRHKLIPTPQNLVTSTSLTTTYELFFGLHPLSQVLDRTNLLTKIVHGQKWSYLGLG</sequence>
<proteinExistence type="predicted"/>
<evidence type="ECO:0000313" key="2">
    <source>
        <dbReference type="Proteomes" id="UP000775213"/>
    </source>
</evidence>
<dbReference type="Gene3D" id="3.90.1100.10">
    <property type="match status" value="1"/>
</dbReference>
<evidence type="ECO:0008006" key="3">
    <source>
        <dbReference type="Google" id="ProtNLM"/>
    </source>
</evidence>
<dbReference type="Proteomes" id="UP000775213">
    <property type="component" value="Unassembled WGS sequence"/>
</dbReference>
<keyword evidence="2" id="KW-1185">Reference proteome</keyword>
<protein>
    <recommendedName>
        <fullName evidence="3">DNA-directed RNA polymerase</fullName>
    </recommendedName>
</protein>
<dbReference type="AlphaFoldDB" id="A0AAV7FXM1"/>
<accession>A0AAV7FXM1</accession>
<organism evidence="1 2">
    <name type="scientific">Dendrobium chrysotoxum</name>
    <name type="common">Orchid</name>
    <dbReference type="NCBI Taxonomy" id="161865"/>
    <lineage>
        <taxon>Eukaryota</taxon>
        <taxon>Viridiplantae</taxon>
        <taxon>Streptophyta</taxon>
        <taxon>Embryophyta</taxon>
        <taxon>Tracheophyta</taxon>
        <taxon>Spermatophyta</taxon>
        <taxon>Magnoliopsida</taxon>
        <taxon>Liliopsida</taxon>
        <taxon>Asparagales</taxon>
        <taxon>Orchidaceae</taxon>
        <taxon>Epidendroideae</taxon>
        <taxon>Malaxideae</taxon>
        <taxon>Dendrobiinae</taxon>
        <taxon>Dendrobium</taxon>
    </lineage>
</organism>
<dbReference type="EMBL" id="JAGFBR010000019">
    <property type="protein sequence ID" value="KAH0448178.1"/>
    <property type="molecule type" value="Genomic_DNA"/>
</dbReference>
<comment type="caution">
    <text evidence="1">The sequence shown here is derived from an EMBL/GenBank/DDBJ whole genome shotgun (WGS) entry which is preliminary data.</text>
</comment>
<reference evidence="1 2" key="1">
    <citation type="journal article" date="2021" name="Hortic Res">
        <title>Chromosome-scale assembly of the Dendrobium chrysotoxum genome enhances the understanding of orchid evolution.</title>
        <authorList>
            <person name="Zhang Y."/>
            <person name="Zhang G.Q."/>
            <person name="Zhang D."/>
            <person name="Liu X.D."/>
            <person name="Xu X.Y."/>
            <person name="Sun W.H."/>
            <person name="Yu X."/>
            <person name="Zhu X."/>
            <person name="Wang Z.W."/>
            <person name="Zhao X."/>
            <person name="Zhong W.Y."/>
            <person name="Chen H."/>
            <person name="Yin W.L."/>
            <person name="Huang T."/>
            <person name="Niu S.C."/>
            <person name="Liu Z.J."/>
        </authorList>
    </citation>
    <scope>NUCLEOTIDE SEQUENCE [LARGE SCALE GENOMIC DNA]</scope>
    <source>
        <strain evidence="1">Lindl</strain>
    </source>
</reference>
<dbReference type="SUPFAM" id="SSF64484">
    <property type="entry name" value="beta and beta-prime subunits of DNA dependent RNA-polymerase"/>
    <property type="match status" value="1"/>
</dbReference>